<proteinExistence type="predicted"/>
<accession>A0ABU7LZC6</accession>
<dbReference type="Gene3D" id="2.60.40.3440">
    <property type="match status" value="1"/>
</dbReference>
<feature type="region of interest" description="Disordered" evidence="1">
    <location>
        <begin position="128"/>
        <end position="155"/>
    </location>
</feature>
<dbReference type="Pfam" id="PF17963">
    <property type="entry name" value="Big_9"/>
    <property type="match status" value="1"/>
</dbReference>
<comment type="caution">
    <text evidence="3">The sequence shown here is derived from an EMBL/GenBank/DDBJ whole genome shotgun (WGS) entry which is preliminary data.</text>
</comment>
<dbReference type="Proteomes" id="UP001310692">
    <property type="component" value="Unassembled WGS sequence"/>
</dbReference>
<feature type="signal peptide" evidence="2">
    <location>
        <begin position="1"/>
        <end position="18"/>
    </location>
</feature>
<protein>
    <submittedName>
        <fullName evidence="3">Ig-like domain-containing protein</fullName>
    </submittedName>
</protein>
<evidence type="ECO:0000256" key="1">
    <source>
        <dbReference type="SAM" id="MobiDB-lite"/>
    </source>
</evidence>
<keyword evidence="2" id="KW-0732">Signal</keyword>
<name>A0ABU7LZC6_9PROT</name>
<evidence type="ECO:0000313" key="4">
    <source>
        <dbReference type="Proteomes" id="UP001310692"/>
    </source>
</evidence>
<reference evidence="3 4" key="1">
    <citation type="submission" date="2024-01" db="EMBL/GenBank/DDBJ databases">
        <title>Hyphobacterium bacterium isolated from marine sediment.</title>
        <authorList>
            <person name="Zhao S."/>
        </authorList>
    </citation>
    <scope>NUCLEOTIDE SEQUENCE [LARGE SCALE GENOMIC DNA]</scope>
    <source>
        <strain evidence="3 4">Y60-23</strain>
    </source>
</reference>
<keyword evidence="4" id="KW-1185">Reference proteome</keyword>
<feature type="chain" id="PRO_5046827174" evidence="2">
    <location>
        <begin position="19"/>
        <end position="934"/>
    </location>
</feature>
<dbReference type="SUPFAM" id="SSF55486">
    <property type="entry name" value="Metalloproteases ('zincins'), catalytic domain"/>
    <property type="match status" value="1"/>
</dbReference>
<dbReference type="Gene3D" id="3.40.390.10">
    <property type="entry name" value="Collagenase (Catalytic Domain)"/>
    <property type="match status" value="1"/>
</dbReference>
<organism evidence="3 4">
    <name type="scientific">Hyphobacterium marinum</name>
    <dbReference type="NCBI Taxonomy" id="3116574"/>
    <lineage>
        <taxon>Bacteria</taxon>
        <taxon>Pseudomonadati</taxon>
        <taxon>Pseudomonadota</taxon>
        <taxon>Alphaproteobacteria</taxon>
        <taxon>Maricaulales</taxon>
        <taxon>Maricaulaceae</taxon>
        <taxon>Hyphobacterium</taxon>
    </lineage>
</organism>
<dbReference type="EMBL" id="JAZDRO010000003">
    <property type="protein sequence ID" value="MEE2566914.1"/>
    <property type="molecule type" value="Genomic_DNA"/>
</dbReference>
<evidence type="ECO:0000313" key="3">
    <source>
        <dbReference type="EMBL" id="MEE2566914.1"/>
    </source>
</evidence>
<dbReference type="InterPro" id="IPR024079">
    <property type="entry name" value="MetalloPept_cat_dom_sf"/>
</dbReference>
<dbReference type="RefSeq" id="WP_330196469.1">
    <property type="nucleotide sequence ID" value="NZ_JAZDRO010000003.1"/>
</dbReference>
<gene>
    <name evidence="3" type="ORF">V0U35_09495</name>
</gene>
<sequence>MFRKIVFALGALSFSAAASGEDLSVWTLESDVAEDQQAVAERVVRLQLNPDIFAQRAGRTLHLAMPDGSTETLRIRSVGPTLSGGTALSAYSLDGAGELYLSRGLNADFGTLLIDGRSWQVEGHRNGYATLRPAPDTAQGPDAVPAPLTSGRPPVSAPSAGNGVVDMFYAYDQSMIDQYGWGLVDLAAADVGRVTTAFENSNVAMSASIADMGFVDLPAERGGYTLLSEIFNQTNGFEGAGAAIDRLGADIYSINRVQVSGRDNFCGIAFILDPTREYNIAPQYNVCHNGAVMAHETGHNLGLAHGLDTDDSQGLPVDWARGFLISNDYALGGIYGSLMSYGQARQLEFSDPTRTCPDRGSICGIPVGEPRAADASRALREYSVAGNRQTAVPLNRLRSAVLPTSRFVQTGQAATAFMTVINPNTVVAEDCRISHHGPDRAGFTYQRTDPATNGAVGDVNTPVDIPARGVQTFVISLTPSTDVSGVSFAPFASCANVPMAEITAGLNTVNLGSDAGGGPDIIALAATLNGNGIVDIPAGRRGAFSVATANIGGAGTVTVRALSLDPSLPATGQVCQTGGTGACMAPPADTLTLDIGAGETPTFAVFVSTAWPTPFASRSRFQVQMEVGGTVRGSTSVAIRNEAGLEPPTVEAFTATVQATKTVSGSLADHVTGYADSFAILSQPTLGSVTLDAATGEFTYTAGPVGGSDSFTYQALNGSGAATAASVGVTITALPLPTVSSFAEGDDLGGTYRVDLDNHAGGDIDRFALVTPPSVPHTFDEITGILEIELPETGNSVSFQFQAINSTGATQPATGTVNLEAFSNCMPDRPTNARMLRRLANFNGDATGTVSIDEAEDIIEFLCLTVTDRFDFIVNGENGDGSLAAGVFPEQSRGPVPYYAVNFRGPNTGNNFGQVQICKVEGVATMAECENYTR</sequence>
<evidence type="ECO:0000256" key="2">
    <source>
        <dbReference type="SAM" id="SignalP"/>
    </source>
</evidence>